<evidence type="ECO:0000313" key="3">
    <source>
        <dbReference type="Proteomes" id="UP000256829"/>
    </source>
</evidence>
<sequence>MRYAIVSETYPPEVNGVALTVQGLEQGLRARGHDVHLIRPCQSPQDIAAAHEVLVRGAPLPRYPGLRLGLPATSRLIQTWTQARPDAVYVATEGPLGWSALRAARRLGIPAASGFHTRFDEYMRDYGLPFLTGAALAWMRRFHNDADATLVPTRELLDFLVAQRFRNVVRLPRAVDTGLFDPRRRDDSLRAQWGVGERTLLAIYVGRIAAEKNLDLAVRAFRQIQNVRPDARFVWIGDGPARAKLEHDNPDFIFCGVQRDEALARHFASGDLFVFPSLSETFGNVTLEALASGVPTVAFDYGAAREYLRDGVHGAAVAPNDEAGFIAQCVRIAADDAMRETMRDAARQAVIALRPEQVSTDFDALLQQLVDTRRERAAGTLATAAEREAS</sequence>
<dbReference type="PANTHER" id="PTHR45947:SF3">
    <property type="entry name" value="SULFOQUINOVOSYL TRANSFERASE SQD2"/>
    <property type="match status" value="1"/>
</dbReference>
<evidence type="ECO:0000259" key="1">
    <source>
        <dbReference type="Pfam" id="PF13439"/>
    </source>
</evidence>
<dbReference type="InterPro" id="IPR050194">
    <property type="entry name" value="Glycosyltransferase_grp1"/>
</dbReference>
<reference evidence="2 3" key="1">
    <citation type="submission" date="2018-08" db="EMBL/GenBank/DDBJ databases">
        <title>Lysobacter soli KCTC 22011, whole genome shotgun sequence.</title>
        <authorList>
            <person name="Zhang X."/>
            <person name="Feng G."/>
            <person name="Zhu H."/>
        </authorList>
    </citation>
    <scope>NUCLEOTIDE SEQUENCE [LARGE SCALE GENOMIC DNA]</scope>
    <source>
        <strain evidence="2 3">KCTC 22011</strain>
    </source>
</reference>
<dbReference type="RefSeq" id="WP_115842911.1">
    <property type="nucleotide sequence ID" value="NZ_CP183976.1"/>
</dbReference>
<dbReference type="SUPFAM" id="SSF53756">
    <property type="entry name" value="UDP-Glycosyltransferase/glycogen phosphorylase"/>
    <property type="match status" value="1"/>
</dbReference>
<dbReference type="InterPro" id="IPR028098">
    <property type="entry name" value="Glyco_trans_4-like_N"/>
</dbReference>
<proteinExistence type="predicted"/>
<keyword evidence="2" id="KW-0808">Transferase</keyword>
<accession>A0A3D8VB05</accession>
<name>A0A3D8VB05_9GAMM</name>
<protein>
    <submittedName>
        <fullName evidence="2">Glycosyltransferase family 1 protein</fullName>
    </submittedName>
</protein>
<comment type="caution">
    <text evidence="2">The sequence shown here is derived from an EMBL/GenBank/DDBJ whole genome shotgun (WGS) entry which is preliminary data.</text>
</comment>
<evidence type="ECO:0000313" key="2">
    <source>
        <dbReference type="EMBL" id="RDY66607.1"/>
    </source>
</evidence>
<dbReference type="EMBL" id="QTJR01000008">
    <property type="protein sequence ID" value="RDY66607.1"/>
    <property type="molecule type" value="Genomic_DNA"/>
</dbReference>
<dbReference type="Proteomes" id="UP000256829">
    <property type="component" value="Unassembled WGS sequence"/>
</dbReference>
<dbReference type="Gene3D" id="3.40.50.2000">
    <property type="entry name" value="Glycogen Phosphorylase B"/>
    <property type="match status" value="2"/>
</dbReference>
<dbReference type="Pfam" id="PF13692">
    <property type="entry name" value="Glyco_trans_1_4"/>
    <property type="match status" value="1"/>
</dbReference>
<dbReference type="AlphaFoldDB" id="A0A3D8VB05"/>
<dbReference type="CDD" id="cd03814">
    <property type="entry name" value="GT4-like"/>
    <property type="match status" value="1"/>
</dbReference>
<gene>
    <name evidence="2" type="ORF">DX912_12740</name>
</gene>
<keyword evidence="3" id="KW-1185">Reference proteome</keyword>
<dbReference type="GO" id="GO:0016757">
    <property type="term" value="F:glycosyltransferase activity"/>
    <property type="evidence" value="ECO:0007669"/>
    <property type="project" value="UniProtKB-ARBA"/>
</dbReference>
<dbReference type="PANTHER" id="PTHR45947">
    <property type="entry name" value="SULFOQUINOVOSYL TRANSFERASE SQD2"/>
    <property type="match status" value="1"/>
</dbReference>
<feature type="domain" description="Glycosyltransferase subfamily 4-like N-terminal" evidence="1">
    <location>
        <begin position="14"/>
        <end position="177"/>
    </location>
</feature>
<dbReference type="Pfam" id="PF13439">
    <property type="entry name" value="Glyco_transf_4"/>
    <property type="match status" value="1"/>
</dbReference>
<organism evidence="2 3">
    <name type="scientific">Lysobacter soli</name>
    <dbReference type="NCBI Taxonomy" id="453783"/>
    <lineage>
        <taxon>Bacteria</taxon>
        <taxon>Pseudomonadati</taxon>
        <taxon>Pseudomonadota</taxon>
        <taxon>Gammaproteobacteria</taxon>
        <taxon>Lysobacterales</taxon>
        <taxon>Lysobacteraceae</taxon>
        <taxon>Lysobacter</taxon>
    </lineage>
</organism>